<reference evidence="1 2" key="1">
    <citation type="journal article" date="2016" name="ISME J.">
        <title>Chasing the elusive Euryarchaeota class WSA2: genomes reveal a uniquely fastidious methyl-reducing methanogen.</title>
        <authorList>
            <person name="Nobu M.K."/>
            <person name="Narihiro T."/>
            <person name="Kuroda K."/>
            <person name="Mei R."/>
            <person name="Liu W.T."/>
        </authorList>
    </citation>
    <scope>NUCLEOTIDE SEQUENCE [LARGE SCALE GENOMIC DNA]</scope>
    <source>
        <strain evidence="1">U1lsi0528_Bin089</strain>
    </source>
</reference>
<name>A0A150IYE9_9EURY</name>
<evidence type="ECO:0000313" key="2">
    <source>
        <dbReference type="Proteomes" id="UP000075578"/>
    </source>
</evidence>
<evidence type="ECO:0000313" key="1">
    <source>
        <dbReference type="EMBL" id="KYC50033.1"/>
    </source>
</evidence>
<proteinExistence type="predicted"/>
<comment type="caution">
    <text evidence="1">The sequence shown here is derived from an EMBL/GenBank/DDBJ whole genome shotgun (WGS) entry which is preliminary data.</text>
</comment>
<dbReference type="Proteomes" id="UP000075578">
    <property type="component" value="Unassembled WGS sequence"/>
</dbReference>
<dbReference type="EMBL" id="LNGD01000089">
    <property type="protein sequence ID" value="KYC50033.1"/>
    <property type="molecule type" value="Genomic_DNA"/>
</dbReference>
<protein>
    <submittedName>
        <fullName evidence="1">Uncharacterized protein</fullName>
    </submittedName>
</protein>
<sequence length="227" mass="26919">MPEGEEIKVEKTETSELKEETKIDEQNLNSDEIKKEILPHKIVILKKPVIRILLALVLLIVLLPTKTISIEEQIAYSEIESYVEKQPFEVNESYEELIPYEEKEIYTEIVPTEKTINYEIYDYYTDPTSHCELKPQCQCNRVNPLTKNCTQCSCYRIITAQKTEIINEEIEKERIVTKYKTETKYRTVTKYKDVNRSREVVKVKTENKEVEVNWILGFRTPYKLHIF</sequence>
<accession>A0A150IYE9</accession>
<gene>
    <name evidence="1" type="ORF">AMQ74_01319</name>
</gene>
<organism evidence="1 2">
    <name type="scientific">Candidatus Methanofastidiosum methylothiophilum</name>
    <dbReference type="NCBI Taxonomy" id="1705564"/>
    <lineage>
        <taxon>Archaea</taxon>
        <taxon>Methanobacteriati</taxon>
        <taxon>Methanobacteriota</taxon>
        <taxon>Stenosarchaea group</taxon>
        <taxon>Candidatus Methanofastidiosia</taxon>
        <taxon>Candidatus Methanofastidiosales</taxon>
        <taxon>Candidatus Methanofastidiosaceae</taxon>
        <taxon>Candidatus Methanofastidiosum</taxon>
    </lineage>
</organism>
<dbReference type="AlphaFoldDB" id="A0A150IYE9"/>